<organism evidence="2 3">
    <name type="scientific">Candidatus Falkowbacteria bacterium GW2011_GWA2_39_24</name>
    <dbReference type="NCBI Taxonomy" id="1618634"/>
    <lineage>
        <taxon>Bacteria</taxon>
        <taxon>Candidatus Falkowiibacteriota</taxon>
    </lineage>
</organism>
<sequence>MILHIDTTQLDQLSLSLQDNDQTIAEQHLPVHYNQAELLLPEIDKLLQGANQQLTAVKKVVVQNGTGSFTSLRIGIATANALAYALDIEVEDDQGNKLLANNMQIVEPRYDREPNITMKLPQANKR</sequence>
<accession>A0A0G0NGV2</accession>
<dbReference type="SUPFAM" id="SSF53067">
    <property type="entry name" value="Actin-like ATPase domain"/>
    <property type="match status" value="1"/>
</dbReference>
<dbReference type="GO" id="GO:0002949">
    <property type="term" value="P:tRNA threonylcarbamoyladenosine modification"/>
    <property type="evidence" value="ECO:0007669"/>
    <property type="project" value="InterPro"/>
</dbReference>
<feature type="domain" description="Gcp-like" evidence="1">
    <location>
        <begin position="36"/>
        <end position="90"/>
    </location>
</feature>
<evidence type="ECO:0000259" key="1">
    <source>
        <dbReference type="Pfam" id="PF00814"/>
    </source>
</evidence>
<reference evidence="2 3" key="1">
    <citation type="journal article" date="2015" name="Nature">
        <title>rRNA introns, odd ribosomes, and small enigmatic genomes across a large radiation of phyla.</title>
        <authorList>
            <person name="Brown C.T."/>
            <person name="Hug L.A."/>
            <person name="Thomas B.C."/>
            <person name="Sharon I."/>
            <person name="Castelle C.J."/>
            <person name="Singh A."/>
            <person name="Wilkins M.J."/>
            <person name="Williams K.H."/>
            <person name="Banfield J.F."/>
        </authorList>
    </citation>
    <scope>NUCLEOTIDE SEQUENCE [LARGE SCALE GENOMIC DNA]</scope>
</reference>
<evidence type="ECO:0000313" key="3">
    <source>
        <dbReference type="Proteomes" id="UP000034048"/>
    </source>
</evidence>
<dbReference type="AlphaFoldDB" id="A0A0G0NGV2"/>
<proteinExistence type="predicted"/>
<dbReference type="EMBL" id="LBWS01000020">
    <property type="protein sequence ID" value="KKR14718.1"/>
    <property type="molecule type" value="Genomic_DNA"/>
</dbReference>
<dbReference type="Pfam" id="PF00814">
    <property type="entry name" value="TsaD"/>
    <property type="match status" value="1"/>
</dbReference>
<dbReference type="Gene3D" id="3.30.420.40">
    <property type="match status" value="1"/>
</dbReference>
<comment type="caution">
    <text evidence="2">The sequence shown here is derived from an EMBL/GenBank/DDBJ whole genome shotgun (WGS) entry which is preliminary data.</text>
</comment>
<dbReference type="InterPro" id="IPR000905">
    <property type="entry name" value="Gcp-like_dom"/>
</dbReference>
<dbReference type="NCBIfam" id="TIGR03725">
    <property type="entry name" value="T6A_YeaZ"/>
    <property type="match status" value="1"/>
</dbReference>
<dbReference type="Proteomes" id="UP000034048">
    <property type="component" value="Unassembled WGS sequence"/>
</dbReference>
<name>A0A0G0NGV2_9BACT</name>
<dbReference type="InterPro" id="IPR043129">
    <property type="entry name" value="ATPase_NBD"/>
</dbReference>
<evidence type="ECO:0000313" key="2">
    <source>
        <dbReference type="EMBL" id="KKR14718.1"/>
    </source>
</evidence>
<dbReference type="InterPro" id="IPR022496">
    <property type="entry name" value="T6A_TsaB"/>
</dbReference>
<gene>
    <name evidence="2" type="ORF">UT42_C0020G0006</name>
</gene>
<protein>
    <submittedName>
        <fullName evidence="2">Glycoprotein endopeptidase</fullName>
    </submittedName>
</protein>